<evidence type="ECO:0000313" key="4">
    <source>
        <dbReference type="Proteomes" id="UP000070186"/>
    </source>
</evidence>
<evidence type="ECO:0000256" key="2">
    <source>
        <dbReference type="SAM" id="Phobius"/>
    </source>
</evidence>
<proteinExistence type="predicted"/>
<feature type="region of interest" description="Disordered" evidence="1">
    <location>
        <begin position="1"/>
        <end position="29"/>
    </location>
</feature>
<keyword evidence="4" id="KW-1185">Reference proteome</keyword>
<organism evidence="3 4">
    <name type="scientific">Dechloromonas denitrificans</name>
    <dbReference type="NCBI Taxonomy" id="281362"/>
    <lineage>
        <taxon>Bacteria</taxon>
        <taxon>Pseudomonadati</taxon>
        <taxon>Pseudomonadota</taxon>
        <taxon>Betaproteobacteria</taxon>
        <taxon>Rhodocyclales</taxon>
        <taxon>Azonexaceae</taxon>
        <taxon>Dechloromonas</taxon>
    </lineage>
</organism>
<dbReference type="InterPro" id="IPR049920">
    <property type="entry name" value="IK1_05631-like"/>
</dbReference>
<dbReference type="AlphaFoldDB" id="A0A133XEE2"/>
<evidence type="ECO:0000313" key="3">
    <source>
        <dbReference type="EMBL" id="KXB29298.1"/>
    </source>
</evidence>
<comment type="caution">
    <text evidence="3">The sequence shown here is derived from an EMBL/GenBank/DDBJ whole genome shotgun (WGS) entry which is preliminary data.</text>
</comment>
<gene>
    <name evidence="3" type="ORF">AT959_15100</name>
</gene>
<feature type="transmembrane region" description="Helical" evidence="2">
    <location>
        <begin position="76"/>
        <end position="95"/>
    </location>
</feature>
<feature type="transmembrane region" description="Helical" evidence="2">
    <location>
        <begin position="50"/>
        <end position="70"/>
    </location>
</feature>
<sequence>MRKAKGVAEQKPHSGGSMNSLRNDIPTRQASDESRDLLRARHRNYRAAKLTQGLLVLVSILLPVIGVWIGSQVPEIRPYLALASLILLVMETALFDRIQKDRLKRGAKLQEQFDTDIFGLPWNRFVTGAPVEYEDVRRLSAKPLSEKREAHFLAWYEVCIGRLPLYLARLIGQRTNISYDARLRRRYGGWLLTLTLLFGVALLYAGLYKGLPFPDLIMTLIVPFLPVLTWALRERMQQANAAISLTNLNGEWGKIWTKALGGADAMALTVESRSLQDAIYQHRERSPLIFDWVYSIFRSVNEDEAHHAAEDLVRKAEKALGEGGKA</sequence>
<feature type="transmembrane region" description="Helical" evidence="2">
    <location>
        <begin position="213"/>
        <end position="232"/>
    </location>
</feature>
<evidence type="ECO:0000256" key="1">
    <source>
        <dbReference type="SAM" id="MobiDB-lite"/>
    </source>
</evidence>
<dbReference type="Pfam" id="PF18159">
    <property type="entry name" value="S_4TM"/>
    <property type="match status" value="1"/>
</dbReference>
<keyword evidence="2" id="KW-0472">Membrane</keyword>
<feature type="transmembrane region" description="Helical" evidence="2">
    <location>
        <begin position="187"/>
        <end position="207"/>
    </location>
</feature>
<name>A0A133XEE2_9RHOO</name>
<protein>
    <submittedName>
        <fullName evidence="3">Uncharacterized protein</fullName>
    </submittedName>
</protein>
<dbReference type="STRING" id="281362.AT959_15100"/>
<feature type="compositionally biased region" description="Polar residues" evidence="1">
    <location>
        <begin position="16"/>
        <end position="29"/>
    </location>
</feature>
<dbReference type="EMBL" id="LODL01000035">
    <property type="protein sequence ID" value="KXB29298.1"/>
    <property type="molecule type" value="Genomic_DNA"/>
</dbReference>
<accession>A0A133XEE2</accession>
<keyword evidence="2" id="KW-0812">Transmembrane</keyword>
<feature type="compositionally biased region" description="Basic and acidic residues" evidence="1">
    <location>
        <begin position="1"/>
        <end position="12"/>
    </location>
</feature>
<keyword evidence="2" id="KW-1133">Transmembrane helix</keyword>
<reference evidence="3 4" key="1">
    <citation type="submission" date="2015-12" db="EMBL/GenBank/DDBJ databases">
        <title>Nitrous oxide reduction kinetics distinguish bacteria harboring typical versus atypical NosZ.</title>
        <authorList>
            <person name="Yoon S."/>
            <person name="Nissen S."/>
            <person name="Park D."/>
            <person name="Sanford R.A."/>
            <person name="Loeffler F.E."/>
        </authorList>
    </citation>
    <scope>NUCLEOTIDE SEQUENCE [LARGE SCALE GENOMIC DNA]</scope>
    <source>
        <strain evidence="3 4">ATCC BAA-841</strain>
    </source>
</reference>
<dbReference type="Proteomes" id="UP000070186">
    <property type="component" value="Unassembled WGS sequence"/>
</dbReference>